<keyword evidence="3" id="KW-1185">Reference proteome</keyword>
<dbReference type="Gene3D" id="1.20.960.40">
    <property type="match status" value="1"/>
</dbReference>
<reference evidence="2 3" key="1">
    <citation type="submission" date="2017-07" db="EMBL/GenBank/DDBJ databases">
        <authorList>
            <person name="Talla V."/>
            <person name="Backstrom N."/>
        </authorList>
    </citation>
    <scope>NUCLEOTIDE SEQUENCE [LARGE SCALE GENOMIC DNA]</scope>
</reference>
<gene>
    <name evidence="2" type="ORF">LSINAPIS_LOCUS4370</name>
</gene>
<dbReference type="AlphaFoldDB" id="A0A5E4Q2P0"/>
<dbReference type="PROSITE" id="PS50896">
    <property type="entry name" value="LISH"/>
    <property type="match status" value="1"/>
</dbReference>
<dbReference type="EMBL" id="FZQP02001115">
    <property type="protein sequence ID" value="VVC91798.1"/>
    <property type="molecule type" value="Genomic_DNA"/>
</dbReference>
<feature type="compositionally biased region" description="Basic and acidic residues" evidence="1">
    <location>
        <begin position="166"/>
        <end position="176"/>
    </location>
</feature>
<name>A0A5E4Q2P0_9NEOP</name>
<feature type="region of interest" description="Disordered" evidence="1">
    <location>
        <begin position="144"/>
        <end position="197"/>
    </location>
</feature>
<evidence type="ECO:0000256" key="1">
    <source>
        <dbReference type="SAM" id="MobiDB-lite"/>
    </source>
</evidence>
<protein>
    <submittedName>
        <fullName evidence="2">Uncharacterized protein</fullName>
    </submittedName>
</protein>
<organism evidence="2 3">
    <name type="scientific">Leptidea sinapis</name>
    <dbReference type="NCBI Taxonomy" id="189913"/>
    <lineage>
        <taxon>Eukaryota</taxon>
        <taxon>Metazoa</taxon>
        <taxon>Ecdysozoa</taxon>
        <taxon>Arthropoda</taxon>
        <taxon>Hexapoda</taxon>
        <taxon>Insecta</taxon>
        <taxon>Pterygota</taxon>
        <taxon>Neoptera</taxon>
        <taxon>Endopterygota</taxon>
        <taxon>Lepidoptera</taxon>
        <taxon>Glossata</taxon>
        <taxon>Ditrysia</taxon>
        <taxon>Papilionoidea</taxon>
        <taxon>Pieridae</taxon>
        <taxon>Dismorphiinae</taxon>
        <taxon>Leptidea</taxon>
    </lineage>
</organism>
<sequence>MAQTEDIELRDLVIEALEKNGSLAKIRALLRANIFLAFEDDCENIKQNECLDDVLKVPEGVLALSIIHEFLEFCNLKNTLFVYKSETRQGKEYTCKSQRLILETLKLNDTSVEKEPVLVTLIKNISNTLNSYKYHNRLSESGNKASYSVHNETSSSTSHSQSDISSDEKHKIELRLPLDNSDTDTSTDSDRNKYSSEYVPNKDTVLSDKDINKTFIKPITTAGKNIKSLMDYSNNYFMKKHDTSVPLNSSSESTSYVELKPFNRLDEKLLNTNGLPNSDDLANNMEKQKISIGSESKSDPVKVLSSISCETTKDALNNQSSKSHIEKTNHSDNATDYTFEFTSPTLSAITSGSKEAKEPQKEDTRSNSNDHKVDSINSPRSVSSASISDVADIVQSSDEQQDRTESIKLNNDKMDSVRSADLKIIDDSGDFSVSPIPSLSNLSLNLTD</sequence>
<dbReference type="InterPro" id="IPR006594">
    <property type="entry name" value="LisH"/>
</dbReference>
<dbReference type="Proteomes" id="UP000324832">
    <property type="component" value="Unassembled WGS sequence"/>
</dbReference>
<feature type="region of interest" description="Disordered" evidence="1">
    <location>
        <begin position="315"/>
        <end position="448"/>
    </location>
</feature>
<feature type="compositionally biased region" description="Basic and acidic residues" evidence="1">
    <location>
        <begin position="400"/>
        <end position="426"/>
    </location>
</feature>
<accession>A0A5E4Q2P0</accession>
<feature type="compositionally biased region" description="Low complexity" evidence="1">
    <location>
        <begin position="146"/>
        <end position="164"/>
    </location>
</feature>
<proteinExistence type="predicted"/>
<feature type="compositionally biased region" description="Low complexity" evidence="1">
    <location>
        <begin position="434"/>
        <end position="448"/>
    </location>
</feature>
<feature type="compositionally biased region" description="Polar residues" evidence="1">
    <location>
        <begin position="331"/>
        <end position="353"/>
    </location>
</feature>
<evidence type="ECO:0000313" key="3">
    <source>
        <dbReference type="Proteomes" id="UP000324832"/>
    </source>
</evidence>
<evidence type="ECO:0000313" key="2">
    <source>
        <dbReference type="EMBL" id="VVC91798.1"/>
    </source>
</evidence>
<feature type="compositionally biased region" description="Basic and acidic residues" evidence="1">
    <location>
        <begin position="354"/>
        <end position="374"/>
    </location>
</feature>
<feature type="compositionally biased region" description="Low complexity" evidence="1">
    <location>
        <begin position="381"/>
        <end position="394"/>
    </location>
</feature>